<protein>
    <submittedName>
        <fullName evidence="10">KCMB4 protein</fullName>
    </submittedName>
</protein>
<evidence type="ECO:0000256" key="9">
    <source>
        <dbReference type="SAM" id="Phobius"/>
    </source>
</evidence>
<feature type="transmembrane region" description="Helical" evidence="9">
    <location>
        <begin position="20"/>
        <end position="40"/>
    </location>
</feature>
<keyword evidence="4 9" id="KW-1133">Transmembrane helix</keyword>
<organism evidence="10 11">
    <name type="scientific">Dicaeum eximium</name>
    <dbReference type="NCBI Taxonomy" id="667154"/>
    <lineage>
        <taxon>Eukaryota</taxon>
        <taxon>Metazoa</taxon>
        <taxon>Chordata</taxon>
        <taxon>Craniata</taxon>
        <taxon>Vertebrata</taxon>
        <taxon>Euteleostomi</taxon>
        <taxon>Archelosauria</taxon>
        <taxon>Archosauria</taxon>
        <taxon>Dinosauria</taxon>
        <taxon>Saurischia</taxon>
        <taxon>Theropoda</taxon>
        <taxon>Coelurosauria</taxon>
        <taxon>Aves</taxon>
        <taxon>Neognathae</taxon>
        <taxon>Neoaves</taxon>
        <taxon>Telluraves</taxon>
        <taxon>Australaves</taxon>
        <taxon>Passeriformes</taxon>
        <taxon>Passeroidea</taxon>
        <taxon>Dicaeidae</taxon>
        <taxon>Dicaeum</taxon>
    </lineage>
</organism>
<feature type="non-terminal residue" evidence="10">
    <location>
        <position position="1"/>
    </location>
</feature>
<dbReference type="Proteomes" id="UP000523279">
    <property type="component" value="Unassembled WGS sequence"/>
</dbReference>
<keyword evidence="5" id="KW-0406">Ion transport</keyword>
<dbReference type="GO" id="GO:0005513">
    <property type="term" value="P:detection of calcium ion"/>
    <property type="evidence" value="ECO:0007669"/>
    <property type="project" value="TreeGrafter"/>
</dbReference>
<keyword evidence="8" id="KW-0407">Ion channel</keyword>
<evidence type="ECO:0000256" key="6">
    <source>
        <dbReference type="ARBA" id="ARBA00023136"/>
    </source>
</evidence>
<evidence type="ECO:0000256" key="5">
    <source>
        <dbReference type="ARBA" id="ARBA00023065"/>
    </source>
</evidence>
<comment type="subcellular location">
    <subcellularLocation>
        <location evidence="1">Membrane</location>
        <topology evidence="1">Multi-pass membrane protein</topology>
    </subcellularLocation>
</comment>
<keyword evidence="2" id="KW-0813">Transport</keyword>
<dbReference type="AlphaFoldDB" id="A0A7K9JWQ0"/>
<comment type="caution">
    <text evidence="10">The sequence shown here is derived from an EMBL/GenBank/DDBJ whole genome shotgun (WGS) entry which is preliminary data.</text>
</comment>
<dbReference type="PANTHER" id="PTHR10258:SF3">
    <property type="entry name" value="CALCIUM-ACTIVATED POTASSIUM CHANNEL SUBUNIT BETA-4"/>
    <property type="match status" value="1"/>
</dbReference>
<evidence type="ECO:0000256" key="1">
    <source>
        <dbReference type="ARBA" id="ARBA00004141"/>
    </source>
</evidence>
<dbReference type="GO" id="GO:0015459">
    <property type="term" value="F:potassium channel regulator activity"/>
    <property type="evidence" value="ECO:0007669"/>
    <property type="project" value="TreeGrafter"/>
</dbReference>
<dbReference type="InterPro" id="IPR003930">
    <property type="entry name" value="K_chnl_Ca-activ_BK_bsu"/>
</dbReference>
<gene>
    <name evidence="10" type="primary">Kcnmb4</name>
    <name evidence="10" type="ORF">DICEXI_R09895</name>
</gene>
<accession>A0A7K9JWQ0</accession>
<keyword evidence="7" id="KW-0325">Glycoprotein</keyword>
<evidence type="ECO:0000313" key="11">
    <source>
        <dbReference type="Proteomes" id="UP000523279"/>
    </source>
</evidence>
<dbReference type="GO" id="GO:0008076">
    <property type="term" value="C:voltage-gated potassium channel complex"/>
    <property type="evidence" value="ECO:0007669"/>
    <property type="project" value="TreeGrafter"/>
</dbReference>
<evidence type="ECO:0000256" key="3">
    <source>
        <dbReference type="ARBA" id="ARBA00022692"/>
    </source>
</evidence>
<dbReference type="Pfam" id="PF03185">
    <property type="entry name" value="CaKB"/>
    <property type="match status" value="1"/>
</dbReference>
<keyword evidence="3 9" id="KW-0812">Transmembrane</keyword>
<name>A0A7K9JWQ0_9PASE</name>
<dbReference type="EMBL" id="VWZP01004373">
    <property type="protein sequence ID" value="NXH42699.1"/>
    <property type="molecule type" value="Genomic_DNA"/>
</dbReference>
<evidence type="ECO:0000256" key="7">
    <source>
        <dbReference type="ARBA" id="ARBA00023180"/>
    </source>
</evidence>
<keyword evidence="6 9" id="KW-0472">Membrane</keyword>
<feature type="non-terminal residue" evidence="10">
    <location>
        <position position="196"/>
    </location>
</feature>
<evidence type="ECO:0000256" key="8">
    <source>
        <dbReference type="ARBA" id="ARBA00023303"/>
    </source>
</evidence>
<proteinExistence type="predicted"/>
<evidence type="ECO:0000313" key="10">
    <source>
        <dbReference type="EMBL" id="NXH42699.1"/>
    </source>
</evidence>
<keyword evidence="11" id="KW-1185">Reference proteome</keyword>
<dbReference type="GO" id="GO:0015269">
    <property type="term" value="F:calcium-activated potassium channel activity"/>
    <property type="evidence" value="ECO:0007669"/>
    <property type="project" value="InterPro"/>
</dbReference>
<feature type="transmembrane region" description="Helical" evidence="9">
    <location>
        <begin position="160"/>
        <end position="184"/>
    </location>
</feature>
<dbReference type="PANTHER" id="PTHR10258">
    <property type="entry name" value="CALCIUM-ACTIVATED POTASSIUM CHANNEL SUBUNIT BETA"/>
    <property type="match status" value="1"/>
</dbReference>
<evidence type="ECO:0000256" key="4">
    <source>
        <dbReference type="ARBA" id="ARBA00022989"/>
    </source>
</evidence>
<evidence type="ECO:0000256" key="2">
    <source>
        <dbReference type="ARBA" id="ARBA00022448"/>
    </source>
</evidence>
<reference evidence="10 11" key="1">
    <citation type="submission" date="2019-09" db="EMBL/GenBank/DDBJ databases">
        <title>Bird 10,000 Genomes (B10K) Project - Family phase.</title>
        <authorList>
            <person name="Zhang G."/>
        </authorList>
    </citation>
    <scope>NUCLEOTIDE SEQUENCE [LARGE SCALE GENOMIC DNA]</scope>
    <source>
        <strain evidence="10">B10K-DU-001-34</strain>
        <tissue evidence="10">Muscle</tissue>
    </source>
</reference>
<sequence length="196" mass="22198">MARSRAVYEYTEAEDKSMRLGFLLIAAGLLSLLGLGCCWLRPALQERGGGGSANCTVLALLFIILCPFQSCWYHEENSEKRCPALSTAVTLFCNVSWQCSYIPPCARDDQENSENVTYKQKYWKEKVGSQPFTCYFNQHLRPDDVMLKRTHDETVLLHCFLWPVVTFLVGVLIVVLTICAKSLAVRAEAIKKKKHL</sequence>